<feature type="region of interest" description="Disordered" evidence="6">
    <location>
        <begin position="1"/>
        <end position="25"/>
    </location>
</feature>
<dbReference type="SUPFAM" id="SSF50978">
    <property type="entry name" value="WD40 repeat-like"/>
    <property type="match status" value="1"/>
</dbReference>
<feature type="repeat" description="WD" evidence="5">
    <location>
        <begin position="219"/>
        <end position="260"/>
    </location>
</feature>
<reference evidence="7 8" key="1">
    <citation type="submission" date="2023-03" db="EMBL/GenBank/DDBJ databases">
        <title>Mating type loci evolution in Malassezia.</title>
        <authorList>
            <person name="Coelho M.A."/>
        </authorList>
    </citation>
    <scope>NUCLEOTIDE SEQUENCE [LARGE SCALE GENOMIC DNA]</scope>
    <source>
        <strain evidence="7 8">CBS 13387</strain>
    </source>
</reference>
<evidence type="ECO:0000256" key="4">
    <source>
        <dbReference type="ARBA" id="ARBA00023224"/>
    </source>
</evidence>
<evidence type="ECO:0000313" key="7">
    <source>
        <dbReference type="EMBL" id="WFD15676.1"/>
    </source>
</evidence>
<dbReference type="AlphaFoldDB" id="A0AAJ5YZ89"/>
<evidence type="ECO:0000256" key="3">
    <source>
        <dbReference type="ARBA" id="ARBA00022737"/>
    </source>
</evidence>
<protein>
    <submittedName>
        <fullName evidence="7">G protein subunit beta</fullName>
    </submittedName>
</protein>
<evidence type="ECO:0000313" key="8">
    <source>
        <dbReference type="Proteomes" id="UP001217582"/>
    </source>
</evidence>
<dbReference type="EMBL" id="CP119918">
    <property type="protein sequence ID" value="WFD15676.1"/>
    <property type="molecule type" value="Genomic_DNA"/>
</dbReference>
<dbReference type="InterPro" id="IPR016346">
    <property type="entry name" value="G-protein_beta_1-5"/>
</dbReference>
<dbReference type="PRINTS" id="PR00319">
    <property type="entry name" value="GPROTEINB"/>
</dbReference>
<dbReference type="PIRSF" id="PIRSF002394">
    <property type="entry name" value="GN-bd_beta"/>
    <property type="match status" value="1"/>
</dbReference>
<accession>A0AAJ5YZ89</accession>
<dbReference type="InterPro" id="IPR015943">
    <property type="entry name" value="WD40/YVTN_repeat-like_dom_sf"/>
</dbReference>
<keyword evidence="4" id="KW-0807">Transducer</keyword>
<dbReference type="GO" id="GO:0007165">
    <property type="term" value="P:signal transduction"/>
    <property type="evidence" value="ECO:0007669"/>
    <property type="project" value="UniProtKB-KW"/>
</dbReference>
<feature type="repeat" description="WD" evidence="5">
    <location>
        <begin position="45"/>
        <end position="86"/>
    </location>
</feature>
<evidence type="ECO:0000256" key="2">
    <source>
        <dbReference type="ARBA" id="ARBA00022574"/>
    </source>
</evidence>
<keyword evidence="2 5" id="KW-0853">WD repeat</keyword>
<feature type="compositionally biased region" description="Basic and acidic residues" evidence="6">
    <location>
        <begin position="12"/>
        <end position="24"/>
    </location>
</feature>
<dbReference type="InterPro" id="IPR036322">
    <property type="entry name" value="WD40_repeat_dom_sf"/>
</dbReference>
<gene>
    <name evidence="7" type="primary">STE4</name>
    <name evidence="7" type="ORF">MARU1_001698</name>
</gene>
<dbReference type="Gene3D" id="2.130.10.10">
    <property type="entry name" value="YVTN repeat-like/Quinoprotein amine dehydrogenase"/>
    <property type="match status" value="1"/>
</dbReference>
<dbReference type="PROSITE" id="PS50294">
    <property type="entry name" value="WD_REPEATS_REGION"/>
    <property type="match status" value="2"/>
</dbReference>
<organism evidence="7 8">
    <name type="scientific">Malassezia arunalokei</name>
    <dbReference type="NCBI Taxonomy" id="1514897"/>
    <lineage>
        <taxon>Eukaryota</taxon>
        <taxon>Fungi</taxon>
        <taxon>Dikarya</taxon>
        <taxon>Basidiomycota</taxon>
        <taxon>Ustilaginomycotina</taxon>
        <taxon>Malasseziomycetes</taxon>
        <taxon>Malasseziales</taxon>
        <taxon>Malasseziaceae</taxon>
        <taxon>Malassezia</taxon>
    </lineage>
</organism>
<evidence type="ECO:0000256" key="1">
    <source>
        <dbReference type="ARBA" id="ARBA00009768"/>
    </source>
</evidence>
<dbReference type="PANTHER" id="PTHR19850">
    <property type="entry name" value="GUANINE NUCLEOTIDE-BINDING PROTEIN BETA G PROTEIN BETA"/>
    <property type="match status" value="1"/>
</dbReference>
<dbReference type="PROSITE" id="PS50082">
    <property type="entry name" value="WD_REPEATS_2"/>
    <property type="match status" value="4"/>
</dbReference>
<name>A0AAJ5YZ89_9BASI</name>
<dbReference type="CDD" id="cd00200">
    <property type="entry name" value="WD40"/>
    <property type="match status" value="1"/>
</dbReference>
<evidence type="ECO:0000256" key="5">
    <source>
        <dbReference type="PROSITE-ProRule" id="PRU00221"/>
    </source>
</evidence>
<evidence type="ECO:0000256" key="6">
    <source>
        <dbReference type="SAM" id="MobiDB-lite"/>
    </source>
</evidence>
<dbReference type="SMART" id="SM00320">
    <property type="entry name" value="WD40"/>
    <property type="match status" value="7"/>
</dbReference>
<comment type="similarity">
    <text evidence="1">Belongs to the WD repeat G protein beta family.</text>
</comment>
<feature type="compositionally biased region" description="Polar residues" evidence="6">
    <location>
        <begin position="1"/>
        <end position="10"/>
    </location>
</feature>
<keyword evidence="8" id="KW-1185">Reference proteome</keyword>
<dbReference type="PROSITE" id="PS00678">
    <property type="entry name" value="WD_REPEATS_1"/>
    <property type="match status" value="1"/>
</dbReference>
<proteinExistence type="inferred from homology"/>
<dbReference type="InterPro" id="IPR001680">
    <property type="entry name" value="WD40_rpt"/>
</dbReference>
<feature type="repeat" description="WD" evidence="5">
    <location>
        <begin position="135"/>
        <end position="175"/>
    </location>
</feature>
<keyword evidence="3" id="KW-0677">Repeat</keyword>
<dbReference type="Proteomes" id="UP001217582">
    <property type="component" value="Chromosome 3"/>
</dbReference>
<dbReference type="Pfam" id="PF25391">
    <property type="entry name" value="WD40_Gbeta"/>
    <property type="match status" value="1"/>
</dbReference>
<feature type="repeat" description="WD" evidence="5">
    <location>
        <begin position="305"/>
        <end position="338"/>
    </location>
</feature>
<dbReference type="InterPro" id="IPR019775">
    <property type="entry name" value="WD40_repeat_CS"/>
</dbReference>
<sequence>MPWGQDSLSRPDSLERAARNDADRTSIASDVPPIKQLALRRTSVLRSQWSKMVALDWSQDSKHILTASQDGYMIVWNAEEGYKVQAMKLPVLWVLCCAYSPSGRLVASGGLDNACTLYNMADRKKPYDVPMAKRLLRHKDYISACRFASDHELWTASGDGTVMQWDVQRDQVVSTLDAKQGDVLCLQMSPTDPHTLLSGGTSALVHMWDKRTAGIVRTFEGHRADVNAVDFFPDGSAFATASEDSLCRLFDVRTGSPLLSLDRPPPRSAATAVAFSSSGRLLFSGYDTQKMCVWDTLRGERISTLNAGNTHMAYLGRSPDGRFVASAGWDGKTIVWGI</sequence>
<dbReference type="InterPro" id="IPR001632">
    <property type="entry name" value="WD40_G-protein_beta-like"/>
</dbReference>